<evidence type="ECO:0000313" key="8">
    <source>
        <dbReference type="Proteomes" id="UP000828390"/>
    </source>
</evidence>
<keyword evidence="2 5" id="KW-0812">Transmembrane</keyword>
<organism evidence="7 8">
    <name type="scientific">Dreissena polymorpha</name>
    <name type="common">Zebra mussel</name>
    <name type="synonym">Mytilus polymorpha</name>
    <dbReference type="NCBI Taxonomy" id="45954"/>
    <lineage>
        <taxon>Eukaryota</taxon>
        <taxon>Metazoa</taxon>
        <taxon>Spiralia</taxon>
        <taxon>Lophotrochozoa</taxon>
        <taxon>Mollusca</taxon>
        <taxon>Bivalvia</taxon>
        <taxon>Autobranchia</taxon>
        <taxon>Heteroconchia</taxon>
        <taxon>Euheterodonta</taxon>
        <taxon>Imparidentia</taxon>
        <taxon>Neoheterodontei</taxon>
        <taxon>Myida</taxon>
        <taxon>Dreissenoidea</taxon>
        <taxon>Dreissenidae</taxon>
        <taxon>Dreissena</taxon>
    </lineage>
</organism>
<dbReference type="OrthoDB" id="9990906at2759"/>
<name>A0A9D4E4V9_DREPO</name>
<dbReference type="SUPFAM" id="SSF81321">
    <property type="entry name" value="Family A G protein-coupled receptor-like"/>
    <property type="match status" value="1"/>
</dbReference>
<keyword evidence="3 5" id="KW-1133">Transmembrane helix</keyword>
<comment type="caution">
    <text evidence="7">The sequence shown here is derived from an EMBL/GenBank/DDBJ whole genome shotgun (WGS) entry which is preliminary data.</text>
</comment>
<sequence length="369" mass="41527">MDTTADGLDIITQDASKQLQENNTSNMSTSRPFYNNDGDITFATATALYVVPVLVVVGTIGNILILLTVRQRNMKNWSICFYLSAYAVGNLIILVPMIGTEWLCGVTGLTYFTELSDFTCKLWQFVMSVTVYSGIWFVFAMLVDQYITICLPHKAQSMCTLFMAKFAVVIIIIGLTVVSVHAIWTFELFQNGCYIVHTPNDLLTLIWPWVSLSFNCMIPLVLLSIFIILVVYGTLTKSTWKKTPSNYQVPVDITIMTIALSIFFVVFVTPTTVITVIKTNMPRAWLHDKEIYHTIVNIVVVIGDILSYFNPTFSFLICFAFSSTFRQEIQERLRGFFCERGARVYEMQINSSAGSAANDAENCSETTPL</sequence>
<dbReference type="PANTHER" id="PTHR46641">
    <property type="entry name" value="FMRFAMIDE RECEPTOR-RELATED"/>
    <property type="match status" value="1"/>
</dbReference>
<feature type="transmembrane region" description="Helical" evidence="5">
    <location>
        <begin position="164"/>
        <end position="186"/>
    </location>
</feature>
<feature type="transmembrane region" description="Helical" evidence="5">
    <location>
        <begin position="79"/>
        <end position="102"/>
    </location>
</feature>
<dbReference type="EMBL" id="JAIWYP010000009">
    <property type="protein sequence ID" value="KAH3772495.1"/>
    <property type="molecule type" value="Genomic_DNA"/>
</dbReference>
<feature type="transmembrane region" description="Helical" evidence="5">
    <location>
        <begin position="40"/>
        <end position="67"/>
    </location>
</feature>
<dbReference type="PROSITE" id="PS50262">
    <property type="entry name" value="G_PROTEIN_RECEP_F1_2"/>
    <property type="match status" value="1"/>
</dbReference>
<comment type="subcellular location">
    <subcellularLocation>
        <location evidence="1">Membrane</location>
    </subcellularLocation>
</comment>
<dbReference type="InterPro" id="IPR017452">
    <property type="entry name" value="GPCR_Rhodpsn_7TM"/>
</dbReference>
<feature type="transmembrane region" description="Helical" evidence="5">
    <location>
        <begin position="253"/>
        <end position="277"/>
    </location>
</feature>
<protein>
    <recommendedName>
        <fullName evidence="6">G-protein coupled receptors family 1 profile domain-containing protein</fullName>
    </recommendedName>
</protein>
<proteinExistence type="predicted"/>
<reference evidence="7" key="1">
    <citation type="journal article" date="2019" name="bioRxiv">
        <title>The Genome of the Zebra Mussel, Dreissena polymorpha: A Resource for Invasive Species Research.</title>
        <authorList>
            <person name="McCartney M.A."/>
            <person name="Auch B."/>
            <person name="Kono T."/>
            <person name="Mallez S."/>
            <person name="Zhang Y."/>
            <person name="Obille A."/>
            <person name="Becker A."/>
            <person name="Abrahante J.E."/>
            <person name="Garbe J."/>
            <person name="Badalamenti J.P."/>
            <person name="Herman A."/>
            <person name="Mangelson H."/>
            <person name="Liachko I."/>
            <person name="Sullivan S."/>
            <person name="Sone E.D."/>
            <person name="Koren S."/>
            <person name="Silverstein K.A.T."/>
            <person name="Beckman K.B."/>
            <person name="Gohl D.M."/>
        </authorList>
    </citation>
    <scope>NUCLEOTIDE SEQUENCE</scope>
    <source>
        <strain evidence="7">Duluth1</strain>
        <tissue evidence="7">Whole animal</tissue>
    </source>
</reference>
<dbReference type="GO" id="GO:0016020">
    <property type="term" value="C:membrane"/>
    <property type="evidence" value="ECO:0007669"/>
    <property type="project" value="UniProtKB-SubCell"/>
</dbReference>
<feature type="transmembrane region" description="Helical" evidence="5">
    <location>
        <begin position="206"/>
        <end position="232"/>
    </location>
</feature>
<keyword evidence="8" id="KW-1185">Reference proteome</keyword>
<dbReference type="InterPro" id="IPR000276">
    <property type="entry name" value="GPCR_Rhodpsn"/>
</dbReference>
<gene>
    <name evidence="7" type="ORF">DPMN_173835</name>
</gene>
<evidence type="ECO:0000256" key="1">
    <source>
        <dbReference type="ARBA" id="ARBA00004370"/>
    </source>
</evidence>
<dbReference type="Proteomes" id="UP000828390">
    <property type="component" value="Unassembled WGS sequence"/>
</dbReference>
<evidence type="ECO:0000256" key="3">
    <source>
        <dbReference type="ARBA" id="ARBA00022989"/>
    </source>
</evidence>
<evidence type="ECO:0000256" key="2">
    <source>
        <dbReference type="ARBA" id="ARBA00022692"/>
    </source>
</evidence>
<reference evidence="7" key="2">
    <citation type="submission" date="2020-11" db="EMBL/GenBank/DDBJ databases">
        <authorList>
            <person name="McCartney M.A."/>
            <person name="Auch B."/>
            <person name="Kono T."/>
            <person name="Mallez S."/>
            <person name="Becker A."/>
            <person name="Gohl D.M."/>
            <person name="Silverstein K.A.T."/>
            <person name="Koren S."/>
            <person name="Bechman K.B."/>
            <person name="Herman A."/>
            <person name="Abrahante J.E."/>
            <person name="Garbe J."/>
        </authorList>
    </citation>
    <scope>NUCLEOTIDE SEQUENCE</scope>
    <source>
        <strain evidence="7">Duluth1</strain>
        <tissue evidence="7">Whole animal</tissue>
    </source>
</reference>
<dbReference type="AlphaFoldDB" id="A0A9D4E4V9"/>
<dbReference type="InterPro" id="IPR052954">
    <property type="entry name" value="GPCR-Ligand_Int"/>
</dbReference>
<feature type="transmembrane region" description="Helical" evidence="5">
    <location>
        <begin position="122"/>
        <end position="143"/>
    </location>
</feature>
<evidence type="ECO:0000256" key="4">
    <source>
        <dbReference type="ARBA" id="ARBA00023136"/>
    </source>
</evidence>
<dbReference type="PANTHER" id="PTHR46641:SF25">
    <property type="entry name" value="CNMAMIDE RECEPTOR-RELATED"/>
    <property type="match status" value="1"/>
</dbReference>
<dbReference type="GO" id="GO:0004930">
    <property type="term" value="F:G protein-coupled receptor activity"/>
    <property type="evidence" value="ECO:0007669"/>
    <property type="project" value="InterPro"/>
</dbReference>
<evidence type="ECO:0000259" key="6">
    <source>
        <dbReference type="PROSITE" id="PS50262"/>
    </source>
</evidence>
<dbReference type="Gene3D" id="1.20.1070.10">
    <property type="entry name" value="Rhodopsin 7-helix transmembrane proteins"/>
    <property type="match status" value="1"/>
</dbReference>
<evidence type="ECO:0000313" key="7">
    <source>
        <dbReference type="EMBL" id="KAH3772495.1"/>
    </source>
</evidence>
<accession>A0A9D4E4V9</accession>
<feature type="transmembrane region" description="Helical" evidence="5">
    <location>
        <begin position="297"/>
        <end position="322"/>
    </location>
</feature>
<keyword evidence="4 5" id="KW-0472">Membrane</keyword>
<dbReference type="PRINTS" id="PR00237">
    <property type="entry name" value="GPCRRHODOPSN"/>
</dbReference>
<feature type="domain" description="G-protein coupled receptors family 1 profile" evidence="6">
    <location>
        <begin position="61"/>
        <end position="318"/>
    </location>
</feature>
<evidence type="ECO:0000256" key="5">
    <source>
        <dbReference type="SAM" id="Phobius"/>
    </source>
</evidence>
<dbReference type="Pfam" id="PF00001">
    <property type="entry name" value="7tm_1"/>
    <property type="match status" value="1"/>
</dbReference>